<evidence type="ECO:0000313" key="2">
    <source>
        <dbReference type="EMBL" id="CEP09064.1"/>
    </source>
</evidence>
<name>A0A0B7N1U1_9FUNG</name>
<dbReference type="EMBL" id="LN721038">
    <property type="protein sequence ID" value="CEP09064.1"/>
    <property type="molecule type" value="Genomic_DNA"/>
</dbReference>
<feature type="compositionally biased region" description="Acidic residues" evidence="1">
    <location>
        <begin position="55"/>
        <end position="77"/>
    </location>
</feature>
<feature type="region of interest" description="Disordered" evidence="1">
    <location>
        <begin position="1"/>
        <end position="133"/>
    </location>
</feature>
<evidence type="ECO:0000313" key="3">
    <source>
        <dbReference type="Proteomes" id="UP000054107"/>
    </source>
</evidence>
<protein>
    <submittedName>
        <fullName evidence="2">Uncharacterized protein</fullName>
    </submittedName>
</protein>
<keyword evidence="3" id="KW-1185">Reference proteome</keyword>
<dbReference type="AlphaFoldDB" id="A0A0B7N1U1"/>
<feature type="compositionally biased region" description="Polar residues" evidence="1">
    <location>
        <begin position="80"/>
        <end position="93"/>
    </location>
</feature>
<evidence type="ECO:0000256" key="1">
    <source>
        <dbReference type="SAM" id="MobiDB-lite"/>
    </source>
</evidence>
<gene>
    <name evidence="2" type="primary">PARPA_02514.1 scaffold 4766</name>
</gene>
<sequence length="133" mass="13992">EKSPADTAFGQGEADGAAKDGQAPMLPGQAESSNADGTQPIVDWATDGFSPVETVADEDDNMGEEVAETDMDLEEDSAGEKTTPTHTGDQRQPSPEVPNGADGHQRQFNKDGSLNPGFSSMRSGRTIKSPDRL</sequence>
<accession>A0A0B7N1U1</accession>
<reference evidence="2 3" key="1">
    <citation type="submission" date="2014-09" db="EMBL/GenBank/DDBJ databases">
        <authorList>
            <person name="Ellenberger Sabrina"/>
        </authorList>
    </citation>
    <scope>NUCLEOTIDE SEQUENCE [LARGE SCALE GENOMIC DNA]</scope>
    <source>
        <strain evidence="2 3">CBS 412.66</strain>
    </source>
</reference>
<organism evidence="2 3">
    <name type="scientific">Parasitella parasitica</name>
    <dbReference type="NCBI Taxonomy" id="35722"/>
    <lineage>
        <taxon>Eukaryota</taxon>
        <taxon>Fungi</taxon>
        <taxon>Fungi incertae sedis</taxon>
        <taxon>Mucoromycota</taxon>
        <taxon>Mucoromycotina</taxon>
        <taxon>Mucoromycetes</taxon>
        <taxon>Mucorales</taxon>
        <taxon>Mucorineae</taxon>
        <taxon>Mucoraceae</taxon>
        <taxon>Parasitella</taxon>
    </lineage>
</organism>
<feature type="non-terminal residue" evidence="2">
    <location>
        <position position="1"/>
    </location>
</feature>
<dbReference type="Proteomes" id="UP000054107">
    <property type="component" value="Unassembled WGS sequence"/>
</dbReference>
<proteinExistence type="predicted"/>
<feature type="compositionally biased region" description="Polar residues" evidence="1">
    <location>
        <begin position="110"/>
        <end position="123"/>
    </location>
</feature>